<accession>I3SKK7</accession>
<dbReference type="AlphaFoldDB" id="I3SKK7"/>
<organism evidence="2">
    <name type="scientific">Lotus japonicus</name>
    <name type="common">Lotus corniculatus var. japonicus</name>
    <dbReference type="NCBI Taxonomy" id="34305"/>
    <lineage>
        <taxon>Eukaryota</taxon>
        <taxon>Viridiplantae</taxon>
        <taxon>Streptophyta</taxon>
        <taxon>Embryophyta</taxon>
        <taxon>Tracheophyta</taxon>
        <taxon>Spermatophyta</taxon>
        <taxon>Magnoliopsida</taxon>
        <taxon>eudicotyledons</taxon>
        <taxon>Gunneridae</taxon>
        <taxon>Pentapetalae</taxon>
        <taxon>rosids</taxon>
        <taxon>fabids</taxon>
        <taxon>Fabales</taxon>
        <taxon>Fabaceae</taxon>
        <taxon>Papilionoideae</taxon>
        <taxon>50 kb inversion clade</taxon>
        <taxon>NPAAA clade</taxon>
        <taxon>Hologalegina</taxon>
        <taxon>robinioid clade</taxon>
        <taxon>Loteae</taxon>
        <taxon>Lotus</taxon>
    </lineage>
</organism>
<keyword evidence="1" id="KW-0812">Transmembrane</keyword>
<keyword evidence="1" id="KW-1133">Transmembrane helix</keyword>
<proteinExistence type="evidence at transcript level"/>
<feature type="transmembrane region" description="Helical" evidence="1">
    <location>
        <begin position="43"/>
        <end position="65"/>
    </location>
</feature>
<name>I3SKK7_LOTJA</name>
<evidence type="ECO:0000256" key="1">
    <source>
        <dbReference type="SAM" id="Phobius"/>
    </source>
</evidence>
<evidence type="ECO:0000313" key="2">
    <source>
        <dbReference type="EMBL" id="AFK40799.1"/>
    </source>
</evidence>
<reference evidence="2" key="1">
    <citation type="submission" date="2012-05" db="EMBL/GenBank/DDBJ databases">
        <authorList>
            <person name="Krishnakumar V."/>
            <person name="Cheung F."/>
            <person name="Xiao Y."/>
            <person name="Chan A."/>
            <person name="Moskal W.A."/>
            <person name="Town C.D."/>
        </authorList>
    </citation>
    <scope>NUCLEOTIDE SEQUENCE</scope>
</reference>
<keyword evidence="1" id="KW-0472">Membrane</keyword>
<dbReference type="EMBL" id="BT141005">
    <property type="protein sequence ID" value="AFK40799.1"/>
    <property type="molecule type" value="mRNA"/>
</dbReference>
<sequence>MVLPSLVLLSFPSFQQLFQKVFEEPSQHLYSRCNRCRSRLIKILPRVLHIIFIHIFIIPFTYRLIFFNIKRSKLLFLPIIHFVAVRG</sequence>
<protein>
    <submittedName>
        <fullName evidence="2">Uncharacterized protein</fullName>
    </submittedName>
</protein>